<comment type="caution">
    <text evidence="1">The sequence shown here is derived from an EMBL/GenBank/DDBJ whole genome shotgun (WGS) entry which is preliminary data.</text>
</comment>
<keyword evidence="2" id="KW-1185">Reference proteome</keyword>
<dbReference type="Gene3D" id="1.10.357.10">
    <property type="entry name" value="Tetracycline Repressor, domain 2"/>
    <property type="match status" value="1"/>
</dbReference>
<evidence type="ECO:0000313" key="2">
    <source>
        <dbReference type="Proteomes" id="UP000295818"/>
    </source>
</evidence>
<gene>
    <name evidence="1" type="ORF">EV644_11437</name>
</gene>
<proteinExistence type="predicted"/>
<accession>A0ABY2BDN3</accession>
<dbReference type="SUPFAM" id="SSF48498">
    <property type="entry name" value="Tetracyclin repressor-like, C-terminal domain"/>
    <property type="match status" value="1"/>
</dbReference>
<evidence type="ECO:0000313" key="1">
    <source>
        <dbReference type="EMBL" id="TCO17389.1"/>
    </source>
</evidence>
<reference evidence="1 2" key="1">
    <citation type="journal article" date="2015" name="Stand. Genomic Sci.">
        <title>Genomic Encyclopedia of Bacterial and Archaeal Type Strains, Phase III: the genomes of soil and plant-associated and newly described type strains.</title>
        <authorList>
            <person name="Whitman W.B."/>
            <person name="Woyke T."/>
            <person name="Klenk H.P."/>
            <person name="Zhou Y."/>
            <person name="Lilburn T.G."/>
            <person name="Beck B.J."/>
            <person name="De Vos P."/>
            <person name="Vandamme P."/>
            <person name="Eisen J.A."/>
            <person name="Garrity G."/>
            <person name="Hugenholtz P."/>
            <person name="Kyrpides N.C."/>
        </authorList>
    </citation>
    <scope>NUCLEOTIDE SEQUENCE [LARGE SCALE GENOMIC DNA]</scope>
    <source>
        <strain evidence="1 2">VKM Ac-2538</strain>
    </source>
</reference>
<organism evidence="1 2">
    <name type="scientific">Kribbella orskensis</name>
    <dbReference type="NCBI Taxonomy" id="2512216"/>
    <lineage>
        <taxon>Bacteria</taxon>
        <taxon>Bacillati</taxon>
        <taxon>Actinomycetota</taxon>
        <taxon>Actinomycetes</taxon>
        <taxon>Propionibacteriales</taxon>
        <taxon>Kribbellaceae</taxon>
        <taxon>Kribbella</taxon>
    </lineage>
</organism>
<name>A0ABY2BDN3_9ACTN</name>
<dbReference type="InterPro" id="IPR036271">
    <property type="entry name" value="Tet_transcr_reg_TetR-rel_C_sf"/>
</dbReference>
<dbReference type="Proteomes" id="UP000295818">
    <property type="component" value="Unassembled WGS sequence"/>
</dbReference>
<dbReference type="EMBL" id="SLWM01000014">
    <property type="protein sequence ID" value="TCO17389.1"/>
    <property type="molecule type" value="Genomic_DNA"/>
</dbReference>
<protein>
    <submittedName>
        <fullName evidence="1">Uncharacterized protein</fullName>
    </submittedName>
</protein>
<sequence length="88" mass="9838">MASAKATLADRRERCLRCDGECVSDRMLALYEGGGFSLLEADQAAQDYPRMKELYAAHRGHDIVGGSEDDFKYGLARILDGLQARRER</sequence>